<evidence type="ECO:0000256" key="1">
    <source>
        <dbReference type="SAM" id="MobiDB-lite"/>
    </source>
</evidence>
<protein>
    <submittedName>
        <fullName evidence="2">Uncharacterized protein</fullName>
    </submittedName>
</protein>
<accession>A0AAD2CN06</accession>
<feature type="region of interest" description="Disordered" evidence="1">
    <location>
        <begin position="1"/>
        <end position="24"/>
    </location>
</feature>
<keyword evidence="3" id="KW-1185">Reference proteome</keyword>
<evidence type="ECO:0000313" key="3">
    <source>
        <dbReference type="Proteomes" id="UP001295423"/>
    </source>
</evidence>
<organism evidence="2 3">
    <name type="scientific">Cylindrotheca closterium</name>
    <dbReference type="NCBI Taxonomy" id="2856"/>
    <lineage>
        <taxon>Eukaryota</taxon>
        <taxon>Sar</taxon>
        <taxon>Stramenopiles</taxon>
        <taxon>Ochrophyta</taxon>
        <taxon>Bacillariophyta</taxon>
        <taxon>Bacillariophyceae</taxon>
        <taxon>Bacillariophycidae</taxon>
        <taxon>Bacillariales</taxon>
        <taxon>Bacillariaceae</taxon>
        <taxon>Cylindrotheca</taxon>
    </lineage>
</organism>
<evidence type="ECO:0000313" key="2">
    <source>
        <dbReference type="EMBL" id="CAJ1930064.1"/>
    </source>
</evidence>
<dbReference type="EMBL" id="CAKOGP040000103">
    <property type="protein sequence ID" value="CAJ1930064.1"/>
    <property type="molecule type" value="Genomic_DNA"/>
</dbReference>
<sequence length="107" mass="11607">MGRSSSGGGRGRVTPQKVKDNPSSKVVKHLFSTNNENNGKTRSSFKDANKRLIDYVQASGMKCSKEMVKSIQDGKSINLDSIAPTLDAPVQTEVVARETDIAQNKIL</sequence>
<name>A0AAD2CN06_9STRA</name>
<reference evidence="2" key="1">
    <citation type="submission" date="2023-08" db="EMBL/GenBank/DDBJ databases">
        <authorList>
            <person name="Audoor S."/>
            <person name="Bilcke G."/>
        </authorList>
    </citation>
    <scope>NUCLEOTIDE SEQUENCE</scope>
</reference>
<dbReference type="AlphaFoldDB" id="A0AAD2CN06"/>
<gene>
    <name evidence="2" type="ORF">CYCCA115_LOCUS1830</name>
</gene>
<comment type="caution">
    <text evidence="2">The sequence shown here is derived from an EMBL/GenBank/DDBJ whole genome shotgun (WGS) entry which is preliminary data.</text>
</comment>
<proteinExistence type="predicted"/>
<feature type="compositionally biased region" description="Gly residues" evidence="1">
    <location>
        <begin position="1"/>
        <end position="11"/>
    </location>
</feature>
<dbReference type="Proteomes" id="UP001295423">
    <property type="component" value="Unassembled WGS sequence"/>
</dbReference>